<keyword evidence="1" id="KW-0808">Transferase</keyword>
<dbReference type="InterPro" id="IPR001296">
    <property type="entry name" value="Glyco_trans_1"/>
</dbReference>
<dbReference type="RefSeq" id="WP_130752875.1">
    <property type="nucleotide sequence ID" value="NZ_BBQY01000013.1"/>
</dbReference>
<evidence type="ECO:0000313" key="4">
    <source>
        <dbReference type="Proteomes" id="UP000290975"/>
    </source>
</evidence>
<dbReference type="PANTHER" id="PTHR46401">
    <property type="entry name" value="GLYCOSYLTRANSFERASE WBBK-RELATED"/>
    <property type="match status" value="1"/>
</dbReference>
<dbReference type="AlphaFoldDB" id="A0A401J332"/>
<protein>
    <recommendedName>
        <fullName evidence="2">Glycosyl transferase family 1 domain-containing protein</fullName>
    </recommendedName>
</protein>
<dbReference type="PANTHER" id="PTHR46401:SF2">
    <property type="entry name" value="GLYCOSYLTRANSFERASE WBBK-RELATED"/>
    <property type="match status" value="1"/>
</dbReference>
<gene>
    <name evidence="3" type="ORF">MBESOW_P2308</name>
</gene>
<dbReference type="Proteomes" id="UP000290975">
    <property type="component" value="Unassembled WGS sequence"/>
</dbReference>
<dbReference type="SUPFAM" id="SSF53756">
    <property type="entry name" value="UDP-Glycosyltransferase/glycogen phosphorylase"/>
    <property type="match status" value="1"/>
</dbReference>
<organism evidence="3 4">
    <name type="scientific">Sphingobium xenophagum</name>
    <dbReference type="NCBI Taxonomy" id="121428"/>
    <lineage>
        <taxon>Bacteria</taxon>
        <taxon>Pseudomonadati</taxon>
        <taxon>Pseudomonadota</taxon>
        <taxon>Alphaproteobacteria</taxon>
        <taxon>Sphingomonadales</taxon>
        <taxon>Sphingomonadaceae</taxon>
        <taxon>Sphingobium</taxon>
    </lineage>
</organism>
<dbReference type="Gene3D" id="3.40.50.2000">
    <property type="entry name" value="Glycogen Phosphorylase B"/>
    <property type="match status" value="2"/>
</dbReference>
<evidence type="ECO:0000259" key="2">
    <source>
        <dbReference type="Pfam" id="PF00534"/>
    </source>
</evidence>
<dbReference type="CDD" id="cd03809">
    <property type="entry name" value="GT4_MtfB-like"/>
    <property type="match status" value="1"/>
</dbReference>
<keyword evidence="4" id="KW-1185">Reference proteome</keyword>
<dbReference type="EMBL" id="BBQY01000013">
    <property type="protein sequence ID" value="GBH31047.1"/>
    <property type="molecule type" value="Genomic_DNA"/>
</dbReference>
<proteinExistence type="predicted"/>
<evidence type="ECO:0000313" key="3">
    <source>
        <dbReference type="EMBL" id="GBH31047.1"/>
    </source>
</evidence>
<dbReference type="GO" id="GO:0016757">
    <property type="term" value="F:glycosyltransferase activity"/>
    <property type="evidence" value="ECO:0007669"/>
    <property type="project" value="InterPro"/>
</dbReference>
<dbReference type="GO" id="GO:0009103">
    <property type="term" value="P:lipopolysaccharide biosynthetic process"/>
    <property type="evidence" value="ECO:0007669"/>
    <property type="project" value="TreeGrafter"/>
</dbReference>
<comment type="caution">
    <text evidence="3">The sequence shown here is derived from an EMBL/GenBank/DDBJ whole genome shotgun (WGS) entry which is preliminary data.</text>
</comment>
<feature type="domain" description="Glycosyl transferase family 1" evidence="2">
    <location>
        <begin position="221"/>
        <end position="367"/>
    </location>
</feature>
<reference evidence="3 4" key="1">
    <citation type="submission" date="2014-12" db="EMBL/GenBank/DDBJ databases">
        <title>Whole genome sequencing of Sphingobium xenophagum OW59.</title>
        <authorList>
            <person name="Ohta Y."/>
            <person name="Nishi S."/>
            <person name="Hatada Y."/>
        </authorList>
    </citation>
    <scope>NUCLEOTIDE SEQUENCE [LARGE SCALE GENOMIC DNA]</scope>
    <source>
        <strain evidence="3 4">OW59</strain>
    </source>
</reference>
<sequence length="389" mass="41989">MQTNLIDSTSSEWMKPDGLTICIDGRMLNDGGSGTGVGQYARTLIAALKVVGIRPLILEDGGPSQHRSRPAKILRAMRPWDRTAVANDQGFYVRDVFREAQVFFNVHKRPMSIVVPGRPGIMHWSYPLPLRLKGWRNLYTVHDVMPLDPAIPSPVNGPRLRAILDALRNAGSSFVTVSETARSQIVAKMGWSADMVKACHQAADVASVQLDLLPHNLARSDYLLYVGAVEARKNLLRLLDAYQASGITTPLVISGPDGLDAATIDARIKMTPGAIRLGLQPRDRVIQLISGARALILISLAEGFGLPVVEAMALGTPVLSADGPALAEVGGGATLLVDPLDKVALQNGLIAISNDSVLRDRLSKLGTNRAKYFALEPYAQRLIKLYGIA</sequence>
<evidence type="ECO:0000256" key="1">
    <source>
        <dbReference type="ARBA" id="ARBA00022679"/>
    </source>
</evidence>
<dbReference type="Pfam" id="PF00534">
    <property type="entry name" value="Glycos_transf_1"/>
    <property type="match status" value="1"/>
</dbReference>
<name>A0A401J332_SPHXE</name>
<accession>A0A401J332</accession>